<dbReference type="InterPro" id="IPR006283">
    <property type="entry name" value="ThiL-like"/>
</dbReference>
<keyword evidence="1 4" id="KW-0418">Kinase</keyword>
<accession>A0A832W082</accession>
<dbReference type="GO" id="GO:0009030">
    <property type="term" value="F:thiamine-phosphate kinase activity"/>
    <property type="evidence" value="ECO:0007669"/>
    <property type="project" value="UniProtKB-UniRule"/>
</dbReference>
<feature type="binding site" evidence="1">
    <location>
        <position position="210"/>
    </location>
    <ligand>
        <name>Mg(2+)</name>
        <dbReference type="ChEBI" id="CHEBI:18420"/>
        <label>3</label>
    </ligand>
</feature>
<protein>
    <recommendedName>
        <fullName evidence="1">Thiamine-monophosphate kinase</fullName>
        <shortName evidence="1">TMP kinase</shortName>
        <shortName evidence="1">Thiamine-phosphate kinase</shortName>
        <ecNumber evidence="1">2.7.4.16</ecNumber>
    </recommendedName>
</protein>
<dbReference type="NCBIfam" id="TIGR01379">
    <property type="entry name" value="thiL"/>
    <property type="match status" value="1"/>
</dbReference>
<dbReference type="Pfam" id="PF02769">
    <property type="entry name" value="AIRS_C"/>
    <property type="match status" value="1"/>
</dbReference>
<dbReference type="PANTHER" id="PTHR30270">
    <property type="entry name" value="THIAMINE-MONOPHOSPHATE KINASE"/>
    <property type="match status" value="1"/>
</dbReference>
<comment type="pathway">
    <text evidence="1">Cofactor biosynthesis; thiamine diphosphate biosynthesis; thiamine diphosphate from thiamine phosphate: step 1/1.</text>
</comment>
<dbReference type="AlphaFoldDB" id="A0A832W082"/>
<feature type="binding site" evidence="1">
    <location>
        <position position="65"/>
    </location>
    <ligand>
        <name>Mg(2+)</name>
        <dbReference type="ChEBI" id="CHEBI:18420"/>
        <label>3</label>
    </ligand>
</feature>
<comment type="caution">
    <text evidence="4">The sequence shown here is derived from an EMBL/GenBank/DDBJ whole genome shotgun (WGS) entry which is preliminary data.</text>
</comment>
<dbReference type="RefSeq" id="WP_042684830.1">
    <property type="nucleotide sequence ID" value="NZ_DUIH01000021.1"/>
</dbReference>
<dbReference type="GO" id="GO:0000287">
    <property type="term" value="F:magnesium ion binding"/>
    <property type="evidence" value="ECO:0007669"/>
    <property type="project" value="UniProtKB-UniRule"/>
</dbReference>
<keyword evidence="1" id="KW-0460">Magnesium</keyword>
<keyword evidence="1" id="KW-0547">Nucleotide-binding</keyword>
<feature type="binding site" evidence="1">
    <location>
        <position position="44"/>
    </location>
    <ligand>
        <name>substrate</name>
    </ligand>
</feature>
<feature type="binding site" evidence="1">
    <location>
        <begin position="112"/>
        <end position="113"/>
    </location>
    <ligand>
        <name>ATP</name>
        <dbReference type="ChEBI" id="CHEBI:30616"/>
    </ligand>
</feature>
<dbReference type="EMBL" id="DUIH01000021">
    <property type="protein sequence ID" value="HIH70159.1"/>
    <property type="molecule type" value="Genomic_DNA"/>
</dbReference>
<dbReference type="Proteomes" id="UP000600363">
    <property type="component" value="Unassembled WGS sequence"/>
</dbReference>
<dbReference type="PANTHER" id="PTHR30270:SF3">
    <property type="entry name" value="THIAMINE-MONOPHOSPHATE KINASE"/>
    <property type="match status" value="1"/>
</dbReference>
<dbReference type="EC" id="2.7.4.16" evidence="1"/>
<feature type="binding site" evidence="1">
    <location>
        <position position="309"/>
    </location>
    <ligand>
        <name>substrate</name>
    </ligand>
</feature>
<feature type="binding site" evidence="1">
    <location>
        <position position="113"/>
    </location>
    <ligand>
        <name>Mg(2+)</name>
        <dbReference type="ChEBI" id="CHEBI:18420"/>
        <label>1</label>
    </ligand>
</feature>
<evidence type="ECO:0000256" key="1">
    <source>
        <dbReference type="HAMAP-Rule" id="MF_02128"/>
    </source>
</evidence>
<feature type="domain" description="PurM-like N-terminal" evidence="2">
    <location>
        <begin position="20"/>
        <end position="130"/>
    </location>
</feature>
<dbReference type="CDD" id="cd02194">
    <property type="entry name" value="ThiL"/>
    <property type="match status" value="1"/>
</dbReference>
<dbReference type="GO" id="GO:0005524">
    <property type="term" value="F:ATP binding"/>
    <property type="evidence" value="ECO:0007669"/>
    <property type="project" value="UniProtKB-UniRule"/>
</dbReference>
<dbReference type="GO" id="GO:0009228">
    <property type="term" value="P:thiamine biosynthetic process"/>
    <property type="evidence" value="ECO:0007669"/>
    <property type="project" value="UniProtKB-KW"/>
</dbReference>
<evidence type="ECO:0000259" key="2">
    <source>
        <dbReference type="Pfam" id="PF00586"/>
    </source>
</evidence>
<name>A0A832W082_9EURY</name>
<comment type="similarity">
    <text evidence="1">Belongs to the thiamine-monophosphate kinase family.</text>
</comment>
<evidence type="ECO:0000313" key="5">
    <source>
        <dbReference type="Proteomes" id="UP000600363"/>
    </source>
</evidence>
<keyword evidence="1" id="KW-0067">ATP-binding</keyword>
<dbReference type="Gene3D" id="3.90.650.10">
    <property type="entry name" value="PurM-like C-terminal domain"/>
    <property type="match status" value="1"/>
</dbReference>
<gene>
    <name evidence="1 4" type="primary">thiL</name>
    <name evidence="4" type="ORF">HA299_06080</name>
</gene>
<comment type="miscellaneous">
    <text evidence="1">Reaction mechanism of ThiL seems to utilize a direct, inline transfer of the gamma-phosphate of ATP to TMP rather than a phosphorylated enzyme intermediate.</text>
</comment>
<comment type="caution">
    <text evidence="1">Lacks conserved residue(s) required for the propagation of feature annotation.</text>
</comment>
<feature type="binding site" evidence="1">
    <location>
        <position position="21"/>
    </location>
    <ligand>
        <name>Mg(2+)</name>
        <dbReference type="ChEBI" id="CHEBI:18420"/>
        <label>4</label>
    </ligand>
</feature>
<dbReference type="GO" id="GO:0009229">
    <property type="term" value="P:thiamine diphosphate biosynthetic process"/>
    <property type="evidence" value="ECO:0007669"/>
    <property type="project" value="UniProtKB-UniRule"/>
</dbReference>
<dbReference type="InterPro" id="IPR036676">
    <property type="entry name" value="PurM-like_C_sf"/>
</dbReference>
<feature type="binding site" evidence="1">
    <location>
        <position position="212"/>
    </location>
    <ligand>
        <name>ATP</name>
        <dbReference type="ChEBI" id="CHEBI:30616"/>
    </ligand>
</feature>
<dbReference type="Gene3D" id="3.30.1330.10">
    <property type="entry name" value="PurM-like, N-terminal domain"/>
    <property type="match status" value="1"/>
</dbReference>
<dbReference type="InterPro" id="IPR016188">
    <property type="entry name" value="PurM-like_N"/>
</dbReference>
<dbReference type="SUPFAM" id="SSF55326">
    <property type="entry name" value="PurM N-terminal domain-like"/>
    <property type="match status" value="1"/>
</dbReference>
<dbReference type="SUPFAM" id="SSF56042">
    <property type="entry name" value="PurM C-terminal domain-like"/>
    <property type="match status" value="1"/>
</dbReference>
<reference evidence="4" key="1">
    <citation type="journal article" date="2020" name="bioRxiv">
        <title>A rank-normalized archaeal taxonomy based on genome phylogeny resolves widespread incomplete and uneven classifications.</title>
        <authorList>
            <person name="Rinke C."/>
            <person name="Chuvochina M."/>
            <person name="Mussig A.J."/>
            <person name="Chaumeil P.-A."/>
            <person name="Waite D.W."/>
            <person name="Whitman W.B."/>
            <person name="Parks D.H."/>
            <person name="Hugenholtz P."/>
        </authorList>
    </citation>
    <scope>NUCLEOTIDE SEQUENCE</scope>
    <source>
        <strain evidence="4">UBA12518</strain>
    </source>
</reference>
<comment type="function">
    <text evidence="1">Catalyzes the ATP-dependent phosphorylation of thiamine-monophosphate (TMP) to form thiamine-pyrophosphate (TPP), the active form of vitamin B1.</text>
</comment>
<dbReference type="InterPro" id="IPR036921">
    <property type="entry name" value="PurM-like_N_sf"/>
</dbReference>
<feature type="binding site" evidence="1">
    <location>
        <position position="213"/>
    </location>
    <ligand>
        <name>Mg(2+)</name>
        <dbReference type="ChEBI" id="CHEBI:18420"/>
        <label>5</label>
    </ligand>
</feature>
<dbReference type="HAMAP" id="MF_02128">
    <property type="entry name" value="TMP_kinase"/>
    <property type="match status" value="1"/>
</dbReference>
<feature type="binding site" evidence="1">
    <location>
        <position position="37"/>
    </location>
    <ligand>
        <name>Mg(2+)</name>
        <dbReference type="ChEBI" id="CHEBI:18420"/>
        <label>2</label>
    </ligand>
</feature>
<dbReference type="InterPro" id="IPR010918">
    <property type="entry name" value="PurM-like_C_dom"/>
</dbReference>
<feature type="binding site" evidence="1">
    <location>
        <position position="65"/>
    </location>
    <ligand>
        <name>Mg(2+)</name>
        <dbReference type="ChEBI" id="CHEBI:18420"/>
        <label>4</label>
    </ligand>
</feature>
<comment type="catalytic activity">
    <reaction evidence="1">
        <text>thiamine phosphate + ATP = thiamine diphosphate + ADP</text>
        <dbReference type="Rhea" id="RHEA:15913"/>
        <dbReference type="ChEBI" id="CHEBI:30616"/>
        <dbReference type="ChEBI" id="CHEBI:37575"/>
        <dbReference type="ChEBI" id="CHEBI:58937"/>
        <dbReference type="ChEBI" id="CHEBI:456216"/>
        <dbReference type="EC" id="2.7.4.16"/>
    </reaction>
</comment>
<evidence type="ECO:0000313" key="4">
    <source>
        <dbReference type="EMBL" id="HIH70159.1"/>
    </source>
</evidence>
<dbReference type="UniPathway" id="UPA00060">
    <property type="reaction ID" value="UER00142"/>
</dbReference>
<organism evidence="4 5">
    <name type="scientific">Methermicoccus shengliensis</name>
    <dbReference type="NCBI Taxonomy" id="660064"/>
    <lineage>
        <taxon>Archaea</taxon>
        <taxon>Methanobacteriati</taxon>
        <taxon>Methanobacteriota</taxon>
        <taxon>Stenosarchaea group</taxon>
        <taxon>Methanomicrobia</taxon>
        <taxon>Methanosarcinales</taxon>
        <taxon>Methermicoccaceae</taxon>
        <taxon>Methermicoccus</taxon>
    </lineage>
</organism>
<feature type="binding site" evidence="1">
    <location>
        <position position="138"/>
    </location>
    <ligand>
        <name>ATP</name>
        <dbReference type="ChEBI" id="CHEBI:30616"/>
    </ligand>
</feature>
<dbReference type="Pfam" id="PF00586">
    <property type="entry name" value="AIRS"/>
    <property type="match status" value="1"/>
</dbReference>
<feature type="binding site" evidence="1">
    <location>
        <position position="37"/>
    </location>
    <ligand>
        <name>Mg(2+)</name>
        <dbReference type="ChEBI" id="CHEBI:18420"/>
        <label>1</label>
    </ligand>
</feature>
<proteinExistence type="inferred from homology"/>
<dbReference type="PIRSF" id="PIRSF005303">
    <property type="entry name" value="Thiam_monoph_kin"/>
    <property type="match status" value="1"/>
</dbReference>
<keyword evidence="1" id="KW-0479">Metal-binding</keyword>
<feature type="domain" description="PurM-like C-terminal" evidence="3">
    <location>
        <begin position="143"/>
        <end position="294"/>
    </location>
</feature>
<feature type="binding site" evidence="1">
    <location>
        <position position="21"/>
    </location>
    <ligand>
        <name>Mg(2+)</name>
        <dbReference type="ChEBI" id="CHEBI:18420"/>
        <label>3</label>
    </ligand>
</feature>
<feature type="binding site" evidence="1">
    <location>
        <position position="65"/>
    </location>
    <ligand>
        <name>Mg(2+)</name>
        <dbReference type="ChEBI" id="CHEBI:18420"/>
        <label>2</label>
    </ligand>
</feature>
<sequence>MKEGELIELLYEVLSLSQREDCVLFDMEEHYVVVGCDMVHERTDFPFQMTPYQRGWMSVAVSLSDIAAMGAQPLGVLVALGIPEGTPPSYVRQMAEGMRGCAAHAGTRVLGGDTDRHDELTVCTTGVGIVSKRYCARRRGAHVGDVVAITGTLGDAACGFALLSGKLRGDPLSDPLKAHEREGLIERALMPIPRVREGMEIARVCTSMMDTSDGLAMSLHELSAQSGVGFEIYEHMLPISEGVRACTEDVLEMALYGAGDFELLFTIPERAVHMLEHTRPTVIGRVVEQREVVLRKSDGSSVPIDRRGWEHIF</sequence>
<evidence type="ECO:0000259" key="3">
    <source>
        <dbReference type="Pfam" id="PF02769"/>
    </source>
</evidence>
<keyword evidence="1" id="KW-0784">Thiamine biosynthesis</keyword>
<keyword evidence="1 4" id="KW-0808">Transferase</keyword>